<proteinExistence type="inferred from homology"/>
<feature type="domain" description="Glycosyl transferase family 28 C-terminal" evidence="6">
    <location>
        <begin position="210"/>
        <end position="337"/>
    </location>
</feature>
<dbReference type="Proteomes" id="UP000019225">
    <property type="component" value="Chromosome"/>
</dbReference>
<dbReference type="HOGENOM" id="CLU_330892_0_0_11"/>
<dbReference type="Pfam" id="PF06974">
    <property type="entry name" value="WS_DGAT_C"/>
    <property type="match status" value="1"/>
</dbReference>
<sequence>MASNPPKRVLIVSADMGEGHNATGRALHAAVNRLWPHAQVHWSDVLTEMGAGVGPFFRRVYRTSVQRLPWLYEVFYGAVWRHRWFARSAKRVIGAWAGRKLASVLDRIGPDLVLSTYPMASTGLEWLRHHRGLTTPVGAWVSDFAPHPSWVHTGVDLNLVMHPVAAEVATRDEPGAVVEVSAPPVAERFVPGDRERARRRLGLPTDRFVALVSCGSLGFGSTGRTVTELLAGDSQGVVLVVAGRNDQLRRELTARFADNRVVVLGWVTDMASLMVAADVVVTNAGGATGLEALACGRAVVLHEPIAGHGRANAALMADAGLATVCDQPGELTAWLHAVRADPDRLREQEERALRYTADHRIEDGLRHLVAAGPSYPVGRVLPAADALFLHAQTADAPQQVGAVLIFEDTGPTWEEVVRLVSTVPGVFGRLVPPTALRRGRWVRDHAVDPADLVVRRAGDWRTIADEFFSAPLDLDRPVAAALVEPRADPDRMAVLIKAHHALGDGVMVLQALLSATGTATRAWAAPPTARMGTAALPSLSRLARGLRRLAAGGRAPASALDRAGTPRRHEFVTIPGDRLRAAARSAGCGLADAVYTVVAEALHRALPDAGHGTSAIRMVMPVSLRQPTSMRAAGNWTGAVPVDLPIGPMDVATRLHAVAEALREAKSTDLAEVARAVLHAVGWLPPLAHRALARAMYRPPWFNAIGTVLPGPRHEIRLNGSRIGQAHPVLPLAPGSGLSWGALCWGDQLHFCFTTAPGVDGPRLAQAVRTAAQDLIDQSVGRYG</sequence>
<dbReference type="SUPFAM" id="SSF52777">
    <property type="entry name" value="CoA-dependent acyltransferases"/>
    <property type="match status" value="1"/>
</dbReference>
<dbReference type="Pfam" id="PF04101">
    <property type="entry name" value="Glyco_tran_28_C"/>
    <property type="match status" value="1"/>
</dbReference>
<feature type="domain" description="O-acyltransferase WSD1 C-terminal" evidence="8">
    <location>
        <begin position="634"/>
        <end position="759"/>
    </location>
</feature>
<dbReference type="AlphaFoldDB" id="W5WA33"/>
<evidence type="ECO:0000256" key="1">
    <source>
        <dbReference type="ARBA" id="ARBA00004370"/>
    </source>
</evidence>
<dbReference type="PANTHER" id="PTHR43025:SF3">
    <property type="entry name" value="MONOGALACTOSYLDIACYLGLYCEROL SYNTHASE 1, CHLOROPLASTIC"/>
    <property type="match status" value="1"/>
</dbReference>
<dbReference type="STRING" id="1449976.KALB_4037"/>
<keyword evidence="3" id="KW-0328">Glycosyltransferase</keyword>
<keyword evidence="10" id="KW-1185">Reference proteome</keyword>
<dbReference type="Gene3D" id="3.30.559.30">
    <property type="entry name" value="Nonribosomal peptide synthetase, condensation domain"/>
    <property type="match status" value="1"/>
</dbReference>
<dbReference type="GO" id="GO:0016758">
    <property type="term" value="F:hexosyltransferase activity"/>
    <property type="evidence" value="ECO:0007669"/>
    <property type="project" value="InterPro"/>
</dbReference>
<name>W5WA33_9PSEU</name>
<gene>
    <name evidence="9" type="ORF">KALB_4037</name>
</gene>
<dbReference type="InterPro" id="IPR050519">
    <property type="entry name" value="Glycosyltransf_28_UgtP"/>
</dbReference>
<protein>
    <submittedName>
        <fullName evidence="9">Uncharacterized protein</fullName>
    </submittedName>
</protein>
<dbReference type="GO" id="GO:0016020">
    <property type="term" value="C:membrane"/>
    <property type="evidence" value="ECO:0007669"/>
    <property type="project" value="UniProtKB-SubCell"/>
</dbReference>
<evidence type="ECO:0000256" key="4">
    <source>
        <dbReference type="ARBA" id="ARBA00022679"/>
    </source>
</evidence>
<dbReference type="KEGG" id="kal:KALB_4037"/>
<evidence type="ECO:0000256" key="2">
    <source>
        <dbReference type="ARBA" id="ARBA00006962"/>
    </source>
</evidence>
<dbReference type="GO" id="GO:0045017">
    <property type="term" value="P:glycerolipid biosynthetic process"/>
    <property type="evidence" value="ECO:0007669"/>
    <property type="project" value="InterPro"/>
</dbReference>
<dbReference type="eggNOG" id="COG0707">
    <property type="taxonomic scope" value="Bacteria"/>
</dbReference>
<dbReference type="PATRIC" id="fig|1449976.3.peg.4069"/>
<dbReference type="GO" id="GO:0004144">
    <property type="term" value="F:diacylglycerol O-acyltransferase activity"/>
    <property type="evidence" value="ECO:0007669"/>
    <property type="project" value="InterPro"/>
</dbReference>
<evidence type="ECO:0000256" key="3">
    <source>
        <dbReference type="ARBA" id="ARBA00022676"/>
    </source>
</evidence>
<dbReference type="GO" id="GO:0009247">
    <property type="term" value="P:glycolipid biosynthetic process"/>
    <property type="evidence" value="ECO:0007669"/>
    <property type="project" value="InterPro"/>
</dbReference>
<dbReference type="PANTHER" id="PTHR43025">
    <property type="entry name" value="MONOGALACTOSYLDIACYLGLYCEROL SYNTHASE"/>
    <property type="match status" value="1"/>
</dbReference>
<organism evidence="9 10">
    <name type="scientific">Kutzneria albida DSM 43870</name>
    <dbReference type="NCBI Taxonomy" id="1449976"/>
    <lineage>
        <taxon>Bacteria</taxon>
        <taxon>Bacillati</taxon>
        <taxon>Actinomycetota</taxon>
        <taxon>Actinomycetes</taxon>
        <taxon>Pseudonocardiales</taxon>
        <taxon>Pseudonocardiaceae</taxon>
        <taxon>Kutzneria</taxon>
    </lineage>
</organism>
<reference evidence="9 10" key="1">
    <citation type="journal article" date="2014" name="BMC Genomics">
        <title>Complete genome sequence of producer of the glycopeptide antibiotic Aculeximycin Kutzneria albida DSM 43870T, a representative of minor genus of Pseudonocardiaceae.</title>
        <authorList>
            <person name="Rebets Y."/>
            <person name="Tokovenko B."/>
            <person name="Lushchyk I."/>
            <person name="Ruckert C."/>
            <person name="Zaburannyi N."/>
            <person name="Bechthold A."/>
            <person name="Kalinowski J."/>
            <person name="Luzhetskyy A."/>
        </authorList>
    </citation>
    <scope>NUCLEOTIDE SEQUENCE [LARGE SCALE GENOMIC DNA]</scope>
    <source>
        <strain evidence="9">DSM 43870</strain>
    </source>
</reference>
<evidence type="ECO:0000259" key="8">
    <source>
        <dbReference type="Pfam" id="PF06974"/>
    </source>
</evidence>
<accession>W5WA33</accession>
<dbReference type="Gene3D" id="3.40.50.2000">
    <property type="entry name" value="Glycogen Phosphorylase B"/>
    <property type="match status" value="1"/>
</dbReference>
<keyword evidence="4" id="KW-0808">Transferase</keyword>
<evidence type="ECO:0000259" key="6">
    <source>
        <dbReference type="Pfam" id="PF04101"/>
    </source>
</evidence>
<dbReference type="InterPro" id="IPR007235">
    <property type="entry name" value="Glyco_trans_28_C"/>
</dbReference>
<comment type="subcellular location">
    <subcellularLocation>
        <location evidence="1">Membrane</location>
    </subcellularLocation>
</comment>
<dbReference type="InterPro" id="IPR004255">
    <property type="entry name" value="O-acyltransferase_WSD1_N"/>
</dbReference>
<dbReference type="InterPro" id="IPR009721">
    <property type="entry name" value="O-acyltransferase_WSD1_C"/>
</dbReference>
<evidence type="ECO:0000313" key="9">
    <source>
        <dbReference type="EMBL" id="AHH97401.1"/>
    </source>
</evidence>
<dbReference type="EMBL" id="CP007155">
    <property type="protein sequence ID" value="AHH97401.1"/>
    <property type="molecule type" value="Genomic_DNA"/>
</dbReference>
<dbReference type="InterPro" id="IPR009695">
    <property type="entry name" value="Diacylglyc_glucosyltr_N"/>
</dbReference>
<dbReference type="Pfam" id="PF06925">
    <property type="entry name" value="MGDG_synth"/>
    <property type="match status" value="1"/>
</dbReference>
<dbReference type="SUPFAM" id="SSF53756">
    <property type="entry name" value="UDP-Glycosyltransferase/glycogen phosphorylase"/>
    <property type="match status" value="1"/>
</dbReference>
<evidence type="ECO:0000259" key="5">
    <source>
        <dbReference type="Pfam" id="PF03007"/>
    </source>
</evidence>
<evidence type="ECO:0000313" key="10">
    <source>
        <dbReference type="Proteomes" id="UP000019225"/>
    </source>
</evidence>
<comment type="similarity">
    <text evidence="2">Belongs to the glycosyltransferase 28 family.</text>
</comment>
<dbReference type="Pfam" id="PF03007">
    <property type="entry name" value="WS_DGAT_cat"/>
    <property type="match status" value="1"/>
</dbReference>
<feature type="domain" description="O-acyltransferase WSD1-like N-terminal" evidence="5">
    <location>
        <begin position="383"/>
        <end position="551"/>
    </location>
</feature>
<feature type="domain" description="Diacylglycerol glucosyltransferase N-terminal" evidence="7">
    <location>
        <begin position="20"/>
        <end position="166"/>
    </location>
</feature>
<evidence type="ECO:0000259" key="7">
    <source>
        <dbReference type="Pfam" id="PF06925"/>
    </source>
</evidence>